<evidence type="ECO:0000256" key="3">
    <source>
        <dbReference type="ARBA" id="ARBA00022771"/>
    </source>
</evidence>
<evidence type="ECO:0000256" key="2">
    <source>
        <dbReference type="ARBA" id="ARBA00022737"/>
    </source>
</evidence>
<dbReference type="SUPFAM" id="SSF50985">
    <property type="entry name" value="RCC1/BLIP-II"/>
    <property type="match status" value="1"/>
</dbReference>
<evidence type="ECO:0000256" key="6">
    <source>
        <dbReference type="SAM" id="MobiDB-lite"/>
    </source>
</evidence>
<feature type="domain" description="Zinc finger PHD-type" evidence="7">
    <location>
        <begin position="445"/>
        <end position="527"/>
    </location>
</feature>
<evidence type="ECO:0000256" key="1">
    <source>
        <dbReference type="ARBA" id="ARBA00022723"/>
    </source>
</evidence>
<dbReference type="InterPro" id="IPR011011">
    <property type="entry name" value="Znf_FYVE_PHD"/>
</dbReference>
<keyword evidence="1" id="KW-0479">Metal-binding</keyword>
<feature type="region of interest" description="Disordered" evidence="6">
    <location>
        <begin position="534"/>
        <end position="587"/>
    </location>
</feature>
<dbReference type="Gene3D" id="2.130.10.30">
    <property type="entry name" value="Regulator of chromosome condensation 1/beta-lactamase-inhibitor protein II"/>
    <property type="match status" value="2"/>
</dbReference>
<evidence type="ECO:0000259" key="7">
    <source>
        <dbReference type="SMART" id="SM00249"/>
    </source>
</evidence>
<proteinExistence type="predicted"/>
<dbReference type="SMART" id="SM00249">
    <property type="entry name" value="PHD"/>
    <property type="match status" value="1"/>
</dbReference>
<reference evidence="8 9" key="1">
    <citation type="journal article" date="2020" name="ISME J.">
        <title>Uncovering the hidden diversity of litter-decomposition mechanisms in mushroom-forming fungi.</title>
        <authorList>
            <person name="Floudas D."/>
            <person name="Bentzer J."/>
            <person name="Ahren D."/>
            <person name="Johansson T."/>
            <person name="Persson P."/>
            <person name="Tunlid A."/>
        </authorList>
    </citation>
    <scope>NUCLEOTIDE SEQUENCE [LARGE SCALE GENOMIC DNA]</scope>
    <source>
        <strain evidence="8 9">CBS 661.87</strain>
    </source>
</reference>
<dbReference type="Gene3D" id="3.30.40.10">
    <property type="entry name" value="Zinc/RING finger domain, C3HC4 (zinc finger)"/>
    <property type="match status" value="1"/>
</dbReference>
<name>A0A8H5HA57_9AGAR</name>
<dbReference type="InterPro" id="IPR000408">
    <property type="entry name" value="Reg_chr_condens"/>
</dbReference>
<evidence type="ECO:0000256" key="5">
    <source>
        <dbReference type="PROSITE-ProRule" id="PRU00235"/>
    </source>
</evidence>
<evidence type="ECO:0000313" key="8">
    <source>
        <dbReference type="EMBL" id="KAF5379474.1"/>
    </source>
</evidence>
<evidence type="ECO:0000256" key="4">
    <source>
        <dbReference type="ARBA" id="ARBA00022833"/>
    </source>
</evidence>
<dbReference type="PROSITE" id="PS50012">
    <property type="entry name" value="RCC1_3"/>
    <property type="match status" value="4"/>
</dbReference>
<feature type="repeat" description="RCC1" evidence="5">
    <location>
        <begin position="197"/>
        <end position="260"/>
    </location>
</feature>
<feature type="compositionally biased region" description="Basic and acidic residues" evidence="6">
    <location>
        <begin position="23"/>
        <end position="37"/>
    </location>
</feature>
<dbReference type="OrthoDB" id="5370059at2759"/>
<gene>
    <name evidence="8" type="ORF">D9615_006654</name>
</gene>
<dbReference type="Pfam" id="PF00628">
    <property type="entry name" value="PHD"/>
    <property type="match status" value="1"/>
</dbReference>
<dbReference type="PANTHER" id="PTHR46207">
    <property type="entry name" value="PROTEIN RCC2"/>
    <property type="match status" value="1"/>
</dbReference>
<feature type="region of interest" description="Disordered" evidence="6">
    <location>
        <begin position="21"/>
        <end position="43"/>
    </location>
</feature>
<dbReference type="PRINTS" id="PR00633">
    <property type="entry name" value="RCCNDNSATION"/>
</dbReference>
<dbReference type="SUPFAM" id="SSF57903">
    <property type="entry name" value="FYVE/PHD zinc finger"/>
    <property type="match status" value="1"/>
</dbReference>
<dbReference type="Pfam" id="PF25390">
    <property type="entry name" value="WD40_RLD"/>
    <property type="match status" value="1"/>
</dbReference>
<dbReference type="PANTHER" id="PTHR46207:SF1">
    <property type="entry name" value="PROTEIN RCC2"/>
    <property type="match status" value="1"/>
</dbReference>
<keyword evidence="3" id="KW-0863">Zinc-finger</keyword>
<dbReference type="GO" id="GO:0008270">
    <property type="term" value="F:zinc ion binding"/>
    <property type="evidence" value="ECO:0007669"/>
    <property type="project" value="UniProtKB-KW"/>
</dbReference>
<comment type="caution">
    <text evidence="8">The sequence shown here is derived from an EMBL/GenBank/DDBJ whole genome shotgun (WGS) entry which is preliminary data.</text>
</comment>
<keyword evidence="2" id="KW-0677">Repeat</keyword>
<keyword evidence="4" id="KW-0862">Zinc</keyword>
<dbReference type="InterPro" id="IPR013083">
    <property type="entry name" value="Znf_RING/FYVE/PHD"/>
</dbReference>
<dbReference type="InterPro" id="IPR001965">
    <property type="entry name" value="Znf_PHD"/>
</dbReference>
<feature type="repeat" description="RCC1" evidence="5">
    <location>
        <begin position="261"/>
        <end position="316"/>
    </location>
</feature>
<protein>
    <recommendedName>
        <fullName evidence="7">Zinc finger PHD-type domain-containing protein</fullName>
    </recommendedName>
</protein>
<dbReference type="AlphaFoldDB" id="A0A8H5HA57"/>
<dbReference type="GO" id="GO:0016020">
    <property type="term" value="C:membrane"/>
    <property type="evidence" value="ECO:0007669"/>
    <property type="project" value="TreeGrafter"/>
</dbReference>
<feature type="repeat" description="RCC1" evidence="5">
    <location>
        <begin position="372"/>
        <end position="426"/>
    </location>
</feature>
<evidence type="ECO:0000313" key="9">
    <source>
        <dbReference type="Proteomes" id="UP000565441"/>
    </source>
</evidence>
<keyword evidence="9" id="KW-1185">Reference proteome</keyword>
<accession>A0A8H5HA57</accession>
<dbReference type="PROSITE" id="PS00626">
    <property type="entry name" value="RCC1_2"/>
    <property type="match status" value="1"/>
</dbReference>
<dbReference type="Proteomes" id="UP000565441">
    <property type="component" value="Unassembled WGS sequence"/>
</dbReference>
<dbReference type="InterPro" id="IPR019787">
    <property type="entry name" value="Znf_PHD-finger"/>
</dbReference>
<dbReference type="EMBL" id="JAACJP010000016">
    <property type="protein sequence ID" value="KAF5379474.1"/>
    <property type="molecule type" value="Genomic_DNA"/>
</dbReference>
<sequence length="587" mass="62055">MSNTANSAQWGRVLICGGTDWPKLGKKERGGAPKGDNDEQENPDLLEPHILRSLSNIAITSVHTSCNGCHFVALDVDGAAWLFGRNGFGALGIPPGPAGDEYVSENAPMRIRPSDVGAATGTRFVHAACGRNHTLLVGSDGSVWSAGQNNLGQCGQAVCPEVTSFKLVTGIAHGGEKEHVVKASAGVTFSLVLTESGKVFSFGSAEKGQLGNGTTGERITTGNKTAFDIEVTPVYIKELDGKNIVQIVSGQQHSLALDDTGVVYVWGYNGYCRLGLGNQVDILKPKAVPQFAGPNETTMGMNIAAGPSNSVVIDKQGMYWMAGKWKNSGEGSSGSPYSTFRFMQDIMGCKISLARSGGVTHWALTPDDDDSVMTIAWGQNAANGELGLGPDEPKSATKPTRSIPLVGVEVFDIAAGQNTTVLLAKPNDKMSDLARHPIEVQPPPLCVRCGTENGEEDSPLECDKDSPLSLSFYFLPSSFTIPAYHQNKKQHADPLVPTQCDAPYHLGCLDPPLSAVPDGEWFCINCKRTPGAPIGNYPVRKGTATGAGGAKRRARSPDGGDEEDVETGGKRKGAPRAKANAPKKKKQ</sequence>
<organism evidence="8 9">
    <name type="scientific">Tricholomella constricta</name>
    <dbReference type="NCBI Taxonomy" id="117010"/>
    <lineage>
        <taxon>Eukaryota</taxon>
        <taxon>Fungi</taxon>
        <taxon>Dikarya</taxon>
        <taxon>Basidiomycota</taxon>
        <taxon>Agaricomycotina</taxon>
        <taxon>Agaricomycetes</taxon>
        <taxon>Agaricomycetidae</taxon>
        <taxon>Agaricales</taxon>
        <taxon>Tricholomatineae</taxon>
        <taxon>Lyophyllaceae</taxon>
        <taxon>Tricholomella</taxon>
    </lineage>
</organism>
<dbReference type="InterPro" id="IPR009091">
    <property type="entry name" value="RCC1/BLIP-II"/>
</dbReference>
<dbReference type="InterPro" id="IPR058923">
    <property type="entry name" value="RCC1-like_dom"/>
</dbReference>
<feature type="compositionally biased region" description="Basic residues" evidence="6">
    <location>
        <begin position="570"/>
        <end position="587"/>
    </location>
</feature>
<dbReference type="GO" id="GO:0031267">
    <property type="term" value="F:small GTPase binding"/>
    <property type="evidence" value="ECO:0007669"/>
    <property type="project" value="TreeGrafter"/>
</dbReference>
<feature type="repeat" description="RCC1" evidence="5">
    <location>
        <begin position="78"/>
        <end position="140"/>
    </location>
</feature>
<dbReference type="InterPro" id="IPR028641">
    <property type="entry name" value="RCC2"/>
</dbReference>